<keyword evidence="4" id="KW-1185">Reference proteome</keyword>
<organism evidence="3 4">
    <name type="scientific">Desulfobaculum xiamenense</name>
    <dbReference type="NCBI Taxonomy" id="995050"/>
    <lineage>
        <taxon>Bacteria</taxon>
        <taxon>Pseudomonadati</taxon>
        <taxon>Thermodesulfobacteriota</taxon>
        <taxon>Desulfovibrionia</taxon>
        <taxon>Desulfovibrionales</taxon>
        <taxon>Desulfovibrionaceae</taxon>
        <taxon>Desulfobaculum</taxon>
    </lineage>
</organism>
<name>A0A846QTX1_9BACT</name>
<reference evidence="3 4" key="1">
    <citation type="submission" date="2020-03" db="EMBL/GenBank/DDBJ databases">
        <title>Genomic Encyclopedia of Type Strains, Phase IV (KMG-IV): sequencing the most valuable type-strain genomes for metagenomic binning, comparative biology and taxonomic classification.</title>
        <authorList>
            <person name="Goeker M."/>
        </authorList>
    </citation>
    <scope>NUCLEOTIDE SEQUENCE [LARGE SCALE GENOMIC DNA]</scope>
    <source>
        <strain evidence="3 4">DSM 24233</strain>
    </source>
</reference>
<keyword evidence="1" id="KW-0175">Coiled coil</keyword>
<feature type="coiled-coil region" evidence="1">
    <location>
        <begin position="25"/>
        <end position="73"/>
    </location>
</feature>
<dbReference type="AlphaFoldDB" id="A0A846QTX1"/>
<evidence type="ECO:0000313" key="4">
    <source>
        <dbReference type="Proteomes" id="UP000580856"/>
    </source>
</evidence>
<keyword evidence="2" id="KW-1133">Transmembrane helix</keyword>
<dbReference type="Proteomes" id="UP000580856">
    <property type="component" value="Unassembled WGS sequence"/>
</dbReference>
<sequence>METFASIFLALISIGFSLFHYTCVRRDYTERINALKCEVQKLEDEYVCLSADIRSRRQTVATLEREVADFERRVPGGRPKRREAAAR</sequence>
<protein>
    <submittedName>
        <fullName evidence="3">Putative RNase H-like nuclease (RuvC/YqgF family)</fullName>
    </submittedName>
</protein>
<accession>A0A846QTX1</accession>
<keyword evidence="2" id="KW-0812">Transmembrane</keyword>
<proteinExistence type="predicted"/>
<feature type="transmembrane region" description="Helical" evidence="2">
    <location>
        <begin position="6"/>
        <end position="24"/>
    </location>
</feature>
<comment type="caution">
    <text evidence="3">The sequence shown here is derived from an EMBL/GenBank/DDBJ whole genome shotgun (WGS) entry which is preliminary data.</text>
</comment>
<dbReference type="RefSeq" id="WP_167941663.1">
    <property type="nucleotide sequence ID" value="NZ_JAATJA010000002.1"/>
</dbReference>
<dbReference type="EMBL" id="JAATJA010000002">
    <property type="protein sequence ID" value="NJB68614.1"/>
    <property type="molecule type" value="Genomic_DNA"/>
</dbReference>
<keyword evidence="2" id="KW-0472">Membrane</keyword>
<evidence type="ECO:0000256" key="1">
    <source>
        <dbReference type="SAM" id="Coils"/>
    </source>
</evidence>
<evidence type="ECO:0000256" key="2">
    <source>
        <dbReference type="SAM" id="Phobius"/>
    </source>
</evidence>
<gene>
    <name evidence="3" type="ORF">GGQ74_002287</name>
</gene>
<evidence type="ECO:0000313" key="3">
    <source>
        <dbReference type="EMBL" id="NJB68614.1"/>
    </source>
</evidence>